<dbReference type="EMBL" id="VSRR010026374">
    <property type="protein sequence ID" value="MPC67532.1"/>
    <property type="molecule type" value="Genomic_DNA"/>
</dbReference>
<dbReference type="AlphaFoldDB" id="A0A5B7H8W5"/>
<reference evidence="2 3" key="1">
    <citation type="submission" date="2019-05" db="EMBL/GenBank/DDBJ databases">
        <title>Another draft genome of Portunus trituberculatus and its Hox gene families provides insights of decapod evolution.</title>
        <authorList>
            <person name="Jeong J.-H."/>
            <person name="Song I."/>
            <person name="Kim S."/>
            <person name="Choi T."/>
            <person name="Kim D."/>
            <person name="Ryu S."/>
            <person name="Kim W."/>
        </authorList>
    </citation>
    <scope>NUCLEOTIDE SEQUENCE [LARGE SCALE GENOMIC DNA]</scope>
    <source>
        <tissue evidence="2">Muscle</tissue>
    </source>
</reference>
<keyword evidence="3" id="KW-1185">Reference proteome</keyword>
<comment type="caution">
    <text evidence="2">The sequence shown here is derived from an EMBL/GenBank/DDBJ whole genome shotgun (WGS) entry which is preliminary data.</text>
</comment>
<feature type="region of interest" description="Disordered" evidence="1">
    <location>
        <begin position="1"/>
        <end position="21"/>
    </location>
</feature>
<sequence length="87" mass="9746">MIRVQKAINRRKARGAPSQGINGRCVTREATLSMVMPPRQPRLPLLLHGPDIHLPLTCLSCLTQPATRNCWPRTVPHLVHVRGVRAQ</sequence>
<proteinExistence type="predicted"/>
<accession>A0A5B7H8W5</accession>
<evidence type="ECO:0000313" key="2">
    <source>
        <dbReference type="EMBL" id="MPC67532.1"/>
    </source>
</evidence>
<evidence type="ECO:0000313" key="3">
    <source>
        <dbReference type="Proteomes" id="UP000324222"/>
    </source>
</evidence>
<gene>
    <name evidence="2" type="ORF">E2C01_061709</name>
</gene>
<organism evidence="2 3">
    <name type="scientific">Portunus trituberculatus</name>
    <name type="common">Swimming crab</name>
    <name type="synonym">Neptunus trituberculatus</name>
    <dbReference type="NCBI Taxonomy" id="210409"/>
    <lineage>
        <taxon>Eukaryota</taxon>
        <taxon>Metazoa</taxon>
        <taxon>Ecdysozoa</taxon>
        <taxon>Arthropoda</taxon>
        <taxon>Crustacea</taxon>
        <taxon>Multicrustacea</taxon>
        <taxon>Malacostraca</taxon>
        <taxon>Eumalacostraca</taxon>
        <taxon>Eucarida</taxon>
        <taxon>Decapoda</taxon>
        <taxon>Pleocyemata</taxon>
        <taxon>Brachyura</taxon>
        <taxon>Eubrachyura</taxon>
        <taxon>Portunoidea</taxon>
        <taxon>Portunidae</taxon>
        <taxon>Portuninae</taxon>
        <taxon>Portunus</taxon>
    </lineage>
</organism>
<protein>
    <submittedName>
        <fullName evidence="2">Uncharacterized protein</fullName>
    </submittedName>
</protein>
<dbReference type="Proteomes" id="UP000324222">
    <property type="component" value="Unassembled WGS sequence"/>
</dbReference>
<name>A0A5B7H8W5_PORTR</name>
<evidence type="ECO:0000256" key="1">
    <source>
        <dbReference type="SAM" id="MobiDB-lite"/>
    </source>
</evidence>